<gene>
    <name evidence="2" type="ORF">GCM10007036_30960</name>
</gene>
<organism evidence="2 3">
    <name type="scientific">Alsobacter metallidurans</name>
    <dbReference type="NCBI Taxonomy" id="340221"/>
    <lineage>
        <taxon>Bacteria</taxon>
        <taxon>Pseudomonadati</taxon>
        <taxon>Pseudomonadota</taxon>
        <taxon>Alphaproteobacteria</taxon>
        <taxon>Hyphomicrobiales</taxon>
        <taxon>Alsobacteraceae</taxon>
        <taxon>Alsobacter</taxon>
    </lineage>
</organism>
<dbReference type="RefSeq" id="WP_188518627.1">
    <property type="nucleotide sequence ID" value="NZ_BMES01000002.1"/>
</dbReference>
<reference evidence="2" key="2">
    <citation type="submission" date="2020-09" db="EMBL/GenBank/DDBJ databases">
        <authorList>
            <person name="Sun Q."/>
            <person name="Zhou Y."/>
        </authorList>
    </citation>
    <scope>NUCLEOTIDE SEQUENCE</scope>
    <source>
        <strain evidence="2">CGMCC 1.12214</strain>
    </source>
</reference>
<sequence>MIGRTDRQAITHLLLARLSRRSGTESGNHSSMTPLHLGGTTPGGGRSSAMGKRLALLFIESETHPTDRQAPLTFVALQARNQSSRAFAEQKRGWHGKWRPYNG</sequence>
<protein>
    <submittedName>
        <fullName evidence="2">Uncharacterized protein</fullName>
    </submittedName>
</protein>
<dbReference type="EMBL" id="BMES01000002">
    <property type="protein sequence ID" value="GGH24510.1"/>
    <property type="molecule type" value="Genomic_DNA"/>
</dbReference>
<keyword evidence="3" id="KW-1185">Reference proteome</keyword>
<dbReference type="Proteomes" id="UP000603912">
    <property type="component" value="Unassembled WGS sequence"/>
</dbReference>
<name>A0A917MIN2_9HYPH</name>
<evidence type="ECO:0000313" key="3">
    <source>
        <dbReference type="Proteomes" id="UP000603912"/>
    </source>
</evidence>
<evidence type="ECO:0000256" key="1">
    <source>
        <dbReference type="SAM" id="MobiDB-lite"/>
    </source>
</evidence>
<dbReference type="AlphaFoldDB" id="A0A917MIN2"/>
<reference evidence="2" key="1">
    <citation type="journal article" date="2014" name="Int. J. Syst. Evol. Microbiol.">
        <title>Complete genome sequence of Corynebacterium casei LMG S-19264T (=DSM 44701T), isolated from a smear-ripened cheese.</title>
        <authorList>
            <consortium name="US DOE Joint Genome Institute (JGI-PGF)"/>
            <person name="Walter F."/>
            <person name="Albersmeier A."/>
            <person name="Kalinowski J."/>
            <person name="Ruckert C."/>
        </authorList>
    </citation>
    <scope>NUCLEOTIDE SEQUENCE</scope>
    <source>
        <strain evidence="2">CGMCC 1.12214</strain>
    </source>
</reference>
<feature type="region of interest" description="Disordered" evidence="1">
    <location>
        <begin position="19"/>
        <end position="49"/>
    </location>
</feature>
<comment type="caution">
    <text evidence="2">The sequence shown here is derived from an EMBL/GenBank/DDBJ whole genome shotgun (WGS) entry which is preliminary data.</text>
</comment>
<accession>A0A917MIN2</accession>
<evidence type="ECO:0000313" key="2">
    <source>
        <dbReference type="EMBL" id="GGH24510.1"/>
    </source>
</evidence>
<proteinExistence type="predicted"/>